<keyword evidence="3" id="KW-1185">Reference proteome</keyword>
<proteinExistence type="predicted"/>
<feature type="domain" description="Bro-N" evidence="1">
    <location>
        <begin position="1"/>
        <end position="107"/>
    </location>
</feature>
<keyword evidence="2" id="KW-0614">Plasmid</keyword>
<evidence type="ECO:0000313" key="3">
    <source>
        <dbReference type="Proteomes" id="UP000008206"/>
    </source>
</evidence>
<dbReference type="PANTHER" id="PTHR36180">
    <property type="entry name" value="DNA-BINDING PROTEIN-RELATED-RELATED"/>
    <property type="match status" value="1"/>
</dbReference>
<dbReference type="Pfam" id="PF02498">
    <property type="entry name" value="Bro-N"/>
    <property type="match status" value="1"/>
</dbReference>
<dbReference type="RefSeq" id="WP_013334705.1">
    <property type="nucleotide sequence ID" value="NC_014533.1"/>
</dbReference>
<accession>E0ULX5</accession>
<dbReference type="KEGG" id="cyj:Cyan7822_6121"/>
<dbReference type="SMART" id="SM01040">
    <property type="entry name" value="Bro-N"/>
    <property type="match status" value="1"/>
</dbReference>
<dbReference type="EMBL" id="CP002199">
    <property type="protein sequence ID" value="ADN17955.1"/>
    <property type="molecule type" value="Genomic_DNA"/>
</dbReference>
<reference evidence="3" key="1">
    <citation type="journal article" date="2011" name="MBio">
        <title>Novel metabolic attributes of the genus Cyanothece, comprising a group of unicellular nitrogen-fixing Cyanobacteria.</title>
        <authorList>
            <person name="Bandyopadhyay A."/>
            <person name="Elvitigala T."/>
            <person name="Welsh E."/>
            <person name="Stockel J."/>
            <person name="Liberton M."/>
            <person name="Min H."/>
            <person name="Sherman L.A."/>
            <person name="Pakrasi H.B."/>
        </authorList>
    </citation>
    <scope>NUCLEOTIDE SEQUENCE [LARGE SCALE GENOMIC DNA]</scope>
    <source>
        <strain evidence="3">PCC 7822</strain>
        <plasmid evidence="3">Cy782201</plasmid>
    </source>
</reference>
<geneLocation type="plasmid" evidence="2 3">
    <name>Cy782201</name>
</geneLocation>
<dbReference type="OrthoDB" id="9812611at2"/>
<dbReference type="PANTHER" id="PTHR36180:SF2">
    <property type="entry name" value="BRO FAMILY PROTEIN"/>
    <property type="match status" value="1"/>
</dbReference>
<evidence type="ECO:0000313" key="2">
    <source>
        <dbReference type="EMBL" id="ADN17955.1"/>
    </source>
</evidence>
<dbReference type="HOGENOM" id="CLU_965480_0_0_3"/>
<sequence length="288" mass="33225">MVADKSLSVFSYGNNQIRIVLIDGEPWFVAKDVCNVLEHSDVSMACQRLKSYEKGTSIVCTPGGNQEMAIISESGLYRLVLTSRKPQAEPFQDWVCQEVLPSIRQTGRYEVQPPQPKAQGELILMLAQEAVERDKRINALEAEHNETRHEMAMIKSQLADTTGRLDRQAAEWRIGFDMLQKTKQEAWDALDLLQSDWKNSKEIAQLTTRSRINLLVRSFCKLTGVSYKDVFTNFYLQLKYRYHYDVKARARNSRRTLIDQVEQDGQIENLYLIALQFFYGWMGKNQNG</sequence>
<organism evidence="2 3">
    <name type="scientific">Gloeothece verrucosa (strain PCC 7822)</name>
    <name type="common">Cyanothece sp. (strain PCC 7822)</name>
    <dbReference type="NCBI Taxonomy" id="497965"/>
    <lineage>
        <taxon>Bacteria</taxon>
        <taxon>Bacillati</taxon>
        <taxon>Cyanobacteriota</taxon>
        <taxon>Cyanophyceae</taxon>
        <taxon>Oscillatoriophycideae</taxon>
        <taxon>Chroococcales</taxon>
        <taxon>Aphanothecaceae</taxon>
        <taxon>Gloeothece</taxon>
        <taxon>Gloeothece verrucosa</taxon>
    </lineage>
</organism>
<name>E0ULX5_GLOV7</name>
<evidence type="ECO:0000259" key="1">
    <source>
        <dbReference type="PROSITE" id="PS51750"/>
    </source>
</evidence>
<dbReference type="PROSITE" id="PS51750">
    <property type="entry name" value="BRO_N"/>
    <property type="match status" value="1"/>
</dbReference>
<dbReference type="AlphaFoldDB" id="E0ULX5"/>
<dbReference type="InterPro" id="IPR003497">
    <property type="entry name" value="BRO_N_domain"/>
</dbReference>
<dbReference type="Proteomes" id="UP000008206">
    <property type="component" value="Plasmid Cy782201"/>
</dbReference>
<protein>
    <submittedName>
        <fullName evidence="2">Prophage antirepressor</fullName>
    </submittedName>
</protein>
<gene>
    <name evidence="2" type="ordered locus">Cyan7822_6121</name>
</gene>